<dbReference type="EMBL" id="AWQS01000024">
    <property type="protein sequence ID" value="EWT07019.1"/>
    <property type="molecule type" value="Genomic_DNA"/>
</dbReference>
<dbReference type="GO" id="GO:0016491">
    <property type="term" value="F:oxidoreductase activity"/>
    <property type="evidence" value="ECO:0007669"/>
    <property type="project" value="UniProtKB-KW"/>
</dbReference>
<dbReference type="PRINTS" id="PR00419">
    <property type="entry name" value="ADXRDTASE"/>
</dbReference>
<reference evidence="4" key="1">
    <citation type="submission" date="2013-08" db="EMBL/GenBank/DDBJ databases">
        <title>Intrasporangium oryzae NRRL B-24470.</title>
        <authorList>
            <person name="Liu H."/>
            <person name="Wang G."/>
        </authorList>
    </citation>
    <scope>NUCLEOTIDE SEQUENCE [LARGE SCALE GENOMIC DNA]</scope>
    <source>
        <strain evidence="4">Q5-1</strain>
    </source>
</reference>
<dbReference type="PANTHER" id="PTHR13847:SF287">
    <property type="entry name" value="FAD-DEPENDENT OXIDOREDUCTASE DOMAIN-CONTAINING PROTEIN 1"/>
    <property type="match status" value="1"/>
</dbReference>
<dbReference type="Gene3D" id="3.30.9.10">
    <property type="entry name" value="D-Amino Acid Oxidase, subunit A, domain 2"/>
    <property type="match status" value="1"/>
</dbReference>
<dbReference type="GO" id="GO:0005737">
    <property type="term" value="C:cytoplasm"/>
    <property type="evidence" value="ECO:0007669"/>
    <property type="project" value="TreeGrafter"/>
</dbReference>
<evidence type="ECO:0000256" key="1">
    <source>
        <dbReference type="ARBA" id="ARBA00023002"/>
    </source>
</evidence>
<dbReference type="Proteomes" id="UP000019494">
    <property type="component" value="Unassembled WGS sequence"/>
</dbReference>
<dbReference type="PATRIC" id="fig|584657.3.peg.1015"/>
<dbReference type="SUPFAM" id="SSF54373">
    <property type="entry name" value="FAD-linked reductases, C-terminal domain"/>
    <property type="match status" value="1"/>
</dbReference>
<dbReference type="SUPFAM" id="SSF51905">
    <property type="entry name" value="FAD/NAD(P)-binding domain"/>
    <property type="match status" value="1"/>
</dbReference>
<dbReference type="PROSITE" id="PS51257">
    <property type="entry name" value="PROKAR_LIPOPROTEIN"/>
    <property type="match status" value="1"/>
</dbReference>
<evidence type="ECO:0000313" key="4">
    <source>
        <dbReference type="Proteomes" id="UP000019494"/>
    </source>
</evidence>
<dbReference type="Gene3D" id="3.50.50.60">
    <property type="entry name" value="FAD/NAD(P)-binding domain"/>
    <property type="match status" value="1"/>
</dbReference>
<keyword evidence="4" id="KW-1185">Reference proteome</keyword>
<comment type="caution">
    <text evidence="3">The sequence shown here is derived from an EMBL/GenBank/DDBJ whole genome shotgun (WGS) entry which is preliminary data.</text>
</comment>
<dbReference type="InterPro" id="IPR036188">
    <property type="entry name" value="FAD/NAD-bd_sf"/>
</dbReference>
<feature type="domain" description="FAD dependent oxidoreductase" evidence="2">
    <location>
        <begin position="4"/>
        <end position="357"/>
    </location>
</feature>
<evidence type="ECO:0000259" key="2">
    <source>
        <dbReference type="Pfam" id="PF01266"/>
    </source>
</evidence>
<sequence length="390" mass="40258">MTRAVIVGAGIVGAACAEALTRHGVDVVVVDRNPVGSGTTSRGEGNILVSDKGPGAELALAQLSRRAWLEVGDLLGRERIELEEKGGVVVARTGAGLDSLHAFAEGQRAAGVTALDVADPLALEPHLAPDIPGAVHYPEDMQVQPVLAAAELLAAAVDRGATFRGGLDAHAAVTDSDGSVSGIRAASGEVLEADVVINAAGTWGGEVSERLGAPVPVLPRRGFILVTEPLPPLVRHKVYSADYVDNVGSSDAGLETSCVVEGTRRGTILIGASRERVGFDTSLSVTVVETLARQAVTIFPFLARVNLLRVYRGFRPYCPDHLPVIGPDPRAPGVIHACGHEGAGIGLAAGTARLVSDYVTGGLTATTAGEWAALLPDRFAGLNKEARQQA</sequence>
<organism evidence="3 4">
    <name type="scientific">Intrasporangium chromatireducens Q5-1</name>
    <dbReference type="NCBI Taxonomy" id="584657"/>
    <lineage>
        <taxon>Bacteria</taxon>
        <taxon>Bacillati</taxon>
        <taxon>Actinomycetota</taxon>
        <taxon>Actinomycetes</taxon>
        <taxon>Micrococcales</taxon>
        <taxon>Intrasporangiaceae</taxon>
        <taxon>Intrasporangium</taxon>
    </lineage>
</organism>
<protein>
    <submittedName>
        <fullName evidence="3">FAD-dependent oxidoreductase</fullName>
    </submittedName>
</protein>
<keyword evidence="1" id="KW-0560">Oxidoreductase</keyword>
<dbReference type="PANTHER" id="PTHR13847">
    <property type="entry name" value="SARCOSINE DEHYDROGENASE-RELATED"/>
    <property type="match status" value="1"/>
</dbReference>
<dbReference type="AlphaFoldDB" id="W9GT40"/>
<gene>
    <name evidence="3" type="ORF">N864_13285</name>
</gene>
<name>W9GT40_9MICO</name>
<dbReference type="Pfam" id="PF01266">
    <property type="entry name" value="DAO"/>
    <property type="match status" value="1"/>
</dbReference>
<evidence type="ECO:0000313" key="3">
    <source>
        <dbReference type="EMBL" id="EWT07019.1"/>
    </source>
</evidence>
<dbReference type="InterPro" id="IPR006076">
    <property type="entry name" value="FAD-dep_OxRdtase"/>
</dbReference>
<proteinExistence type="predicted"/>
<accession>W9GT40</accession>